<dbReference type="PANTHER" id="PTHR47751:SF1">
    <property type="entry name" value="SUPERFAMILY HYDROLASE, PUTATIVE (AFU_ORTHOLOGUE AFUA_2G16580)-RELATED"/>
    <property type="match status" value="1"/>
</dbReference>
<dbReference type="InterPro" id="IPR051411">
    <property type="entry name" value="Polyketide_trans_af380"/>
</dbReference>
<accession>A0A250VU87</accession>
<organism evidence="2 3">
    <name type="scientific">Streptomyces olivochromogenes</name>
    <dbReference type="NCBI Taxonomy" id="1963"/>
    <lineage>
        <taxon>Bacteria</taxon>
        <taxon>Bacillati</taxon>
        <taxon>Actinomycetota</taxon>
        <taxon>Actinomycetes</taxon>
        <taxon>Kitasatosporales</taxon>
        <taxon>Streptomycetaceae</taxon>
        <taxon>Streptomyces</taxon>
    </lineage>
</organism>
<dbReference type="Pfam" id="PF02129">
    <property type="entry name" value="Peptidase_S15"/>
    <property type="match status" value="1"/>
</dbReference>
<reference evidence="3" key="1">
    <citation type="submission" date="2017-05" db="EMBL/GenBank/DDBJ databases">
        <title>Streptomyces olivochromogenes NBRC 3561 whole genome shotgun sequence.</title>
        <authorList>
            <person name="Dohra H."/>
            <person name="Kodani S."/>
        </authorList>
    </citation>
    <scope>NUCLEOTIDE SEQUENCE [LARGE SCALE GENOMIC DNA]</scope>
    <source>
        <strain evidence="3">NBRC 3561</strain>
    </source>
</reference>
<feature type="domain" description="Xaa-Pro dipeptidyl-peptidase-like" evidence="1">
    <location>
        <begin position="11"/>
        <end position="168"/>
    </location>
</feature>
<dbReference type="SUPFAM" id="SSF53474">
    <property type="entry name" value="alpha/beta-Hydrolases"/>
    <property type="match status" value="1"/>
</dbReference>
<dbReference type="PANTHER" id="PTHR47751">
    <property type="entry name" value="SUPERFAMILY HYDROLASE, PUTATIVE (AFU_ORTHOLOGUE AFUA_2G16580)-RELATED"/>
    <property type="match status" value="1"/>
</dbReference>
<dbReference type="RefSeq" id="WP_067384437.1">
    <property type="nucleotide sequence ID" value="NZ_BDQI01000041.1"/>
</dbReference>
<dbReference type="Gene3D" id="1.10.10.800">
    <property type="match status" value="1"/>
</dbReference>
<evidence type="ECO:0000259" key="1">
    <source>
        <dbReference type="Pfam" id="PF02129"/>
    </source>
</evidence>
<dbReference type="Gene3D" id="3.40.50.1820">
    <property type="entry name" value="alpha/beta hydrolase"/>
    <property type="match status" value="1"/>
</dbReference>
<evidence type="ECO:0000313" key="2">
    <source>
        <dbReference type="EMBL" id="GAX57818.1"/>
    </source>
</evidence>
<dbReference type="EMBL" id="BDQI01000041">
    <property type="protein sequence ID" value="GAX57818.1"/>
    <property type="molecule type" value="Genomic_DNA"/>
</dbReference>
<dbReference type="Proteomes" id="UP000217446">
    <property type="component" value="Unassembled WGS sequence"/>
</dbReference>
<dbReference type="GO" id="GO:0016787">
    <property type="term" value="F:hydrolase activity"/>
    <property type="evidence" value="ECO:0007669"/>
    <property type="project" value="UniProtKB-KW"/>
</dbReference>
<keyword evidence="3" id="KW-1185">Reference proteome</keyword>
<protein>
    <submittedName>
        <fullName evidence="2">Alpha/beta hydrolase</fullName>
    </submittedName>
</protein>
<comment type="caution">
    <text evidence="2">The sequence shown here is derived from an EMBL/GenBank/DDBJ whole genome shotgun (WGS) entry which is preliminary data.</text>
</comment>
<gene>
    <name evidence="2" type="ORF">SO3561_09388</name>
</gene>
<evidence type="ECO:0000313" key="3">
    <source>
        <dbReference type="Proteomes" id="UP000217446"/>
    </source>
</evidence>
<keyword evidence="2" id="KW-0378">Hydrolase</keyword>
<dbReference type="InterPro" id="IPR000383">
    <property type="entry name" value="Xaa-Pro-like_dom"/>
</dbReference>
<dbReference type="STRING" id="1963.AQJ27_47650"/>
<proteinExistence type="predicted"/>
<sequence length="321" mass="34332">MRTDVTFPSAGLKLAAHLYTPDDGAVGPRPAIVVSHPGSGVKEQAAGLYALRLAEQGFVALAFDAAYQGESEGEPRGLEDPAHRVEDIKAAVSFLTTRDDVDADRIGALGICASGGYVLSATASDHRIKAVGTVSAVDIARQFRDGADGAQDPAVFQGMLAAAAAARTAEARGEGVPAFPLFPDTVEQARALGGRHAVEGCEYYCSDRAQHPRSAKSFTWSSVDRMAFFDAFRFVHLIAPRPLLMIVGREAVTSWMSVEAFQKARAPKELHWIDGASHVDLYDKEPYVGPAVEKLTEFFRAQLPDTEQTSGRAARGIASSR</sequence>
<dbReference type="AlphaFoldDB" id="A0A250VU87"/>
<name>A0A250VU87_STROL</name>
<dbReference type="InterPro" id="IPR029058">
    <property type="entry name" value="AB_hydrolase_fold"/>
</dbReference>